<dbReference type="InterPro" id="IPR002173">
    <property type="entry name" value="Carboh/pur_kinase_PfkB_CS"/>
</dbReference>
<dbReference type="InterPro" id="IPR017583">
    <property type="entry name" value="Tagatose/fructose_Pkinase"/>
</dbReference>
<comment type="caution">
    <text evidence="8">The sequence shown here is derived from an EMBL/GenBank/DDBJ whole genome shotgun (WGS) entry which is preliminary data.</text>
</comment>
<dbReference type="PANTHER" id="PTHR46566">
    <property type="entry name" value="1-PHOSPHOFRUCTOKINASE-RELATED"/>
    <property type="match status" value="1"/>
</dbReference>
<keyword evidence="5" id="KW-0067">ATP-binding</keyword>
<feature type="domain" description="Carbohydrate kinase PfkB" evidence="7">
    <location>
        <begin position="10"/>
        <end position="279"/>
    </location>
</feature>
<dbReference type="GO" id="GO:0008443">
    <property type="term" value="F:phosphofructokinase activity"/>
    <property type="evidence" value="ECO:0007669"/>
    <property type="project" value="TreeGrafter"/>
</dbReference>
<dbReference type="PROSITE" id="PS00584">
    <property type="entry name" value="PFKB_KINASES_2"/>
    <property type="match status" value="1"/>
</dbReference>
<evidence type="ECO:0000256" key="6">
    <source>
        <dbReference type="PIRNR" id="PIRNR000535"/>
    </source>
</evidence>
<evidence type="ECO:0000313" key="8">
    <source>
        <dbReference type="EMBL" id="TVT48615.1"/>
    </source>
</evidence>
<dbReference type="EC" id="2.7.1.-" evidence="8"/>
<dbReference type="NCBIfam" id="TIGR03168">
    <property type="entry name" value="1-PFK"/>
    <property type="match status" value="1"/>
</dbReference>
<dbReference type="SUPFAM" id="SSF53613">
    <property type="entry name" value="Ribokinase-like"/>
    <property type="match status" value="1"/>
</dbReference>
<evidence type="ECO:0000256" key="2">
    <source>
        <dbReference type="ARBA" id="ARBA00022679"/>
    </source>
</evidence>
<dbReference type="Proteomes" id="UP000320011">
    <property type="component" value="Unassembled WGS sequence"/>
</dbReference>
<dbReference type="Gene3D" id="3.40.1190.20">
    <property type="match status" value="1"/>
</dbReference>
<dbReference type="EMBL" id="VJWX01000165">
    <property type="protein sequence ID" value="TVT48615.1"/>
    <property type="molecule type" value="Genomic_DNA"/>
</dbReference>
<dbReference type="PANTHER" id="PTHR46566:SF5">
    <property type="entry name" value="1-PHOSPHOFRUCTOKINASE"/>
    <property type="match status" value="1"/>
</dbReference>
<dbReference type="AlphaFoldDB" id="A0A558CIL8"/>
<comment type="similarity">
    <text evidence="1">Belongs to the carbohydrate kinase PfkB family.</text>
</comment>
<name>A0A558CIL8_9PSEU</name>
<keyword evidence="3" id="KW-0547">Nucleotide-binding</keyword>
<dbReference type="GO" id="GO:0005524">
    <property type="term" value="F:ATP binding"/>
    <property type="evidence" value="ECO:0007669"/>
    <property type="project" value="UniProtKB-KW"/>
</dbReference>
<dbReference type="PIRSF" id="PIRSF000535">
    <property type="entry name" value="1PFK/6PFK/LacC"/>
    <property type="match status" value="1"/>
</dbReference>
<keyword evidence="9" id="KW-1185">Reference proteome</keyword>
<reference evidence="8 9" key="2">
    <citation type="submission" date="2019-08" db="EMBL/GenBank/DDBJ databases">
        <title>Amycolatopsis acidicola sp. nov., isolated from peat swamp forest soil.</title>
        <authorList>
            <person name="Srisuk N."/>
        </authorList>
    </citation>
    <scope>NUCLEOTIDE SEQUENCE [LARGE SCALE GENOMIC DNA]</scope>
    <source>
        <strain evidence="8 9">TBRC 6029</strain>
    </source>
</reference>
<dbReference type="Pfam" id="PF00294">
    <property type="entry name" value="PfkB"/>
    <property type="match status" value="1"/>
</dbReference>
<evidence type="ECO:0000256" key="5">
    <source>
        <dbReference type="ARBA" id="ARBA00022840"/>
    </source>
</evidence>
<dbReference type="InterPro" id="IPR011611">
    <property type="entry name" value="PfkB_dom"/>
</dbReference>
<evidence type="ECO:0000313" key="9">
    <source>
        <dbReference type="Proteomes" id="UP000320011"/>
    </source>
</evidence>
<protein>
    <submittedName>
        <fullName evidence="8">Hexose kinase</fullName>
        <ecNumber evidence="8">2.7.1.-</ecNumber>
    </submittedName>
</protein>
<accession>A0A558CIL8</accession>
<dbReference type="InterPro" id="IPR029056">
    <property type="entry name" value="Ribokinase-like"/>
</dbReference>
<reference evidence="8 9" key="1">
    <citation type="submission" date="2019-07" db="EMBL/GenBank/DDBJ databases">
        <authorList>
            <person name="Duangmal K."/>
            <person name="Teo W.F.A."/>
        </authorList>
    </citation>
    <scope>NUCLEOTIDE SEQUENCE [LARGE SCALE GENOMIC DNA]</scope>
    <source>
        <strain evidence="8 9">TBRC 6029</strain>
    </source>
</reference>
<keyword evidence="4 8" id="KW-0418">Kinase</keyword>
<evidence type="ECO:0000256" key="1">
    <source>
        <dbReference type="ARBA" id="ARBA00010688"/>
    </source>
</evidence>
<keyword evidence="2 6" id="KW-0808">Transferase</keyword>
<evidence type="ECO:0000256" key="4">
    <source>
        <dbReference type="ARBA" id="ARBA00022777"/>
    </source>
</evidence>
<proteinExistence type="inferred from homology"/>
<sequence>MIVTLTPNPAVDVTYRIGTHLPGDTNRVLEVQRRPGGKGVNVTRVLAALEVPARAVLPLGGDAGRWLGGALDVPFDAVPISGENRTTVTVTGDGHPTVYAEPGPELSEAEWAAFARRLAEGLAGAKLLVVSGSLPRGAAPDLVADWVRIAHHAGVRTLVDASGPALLAAARAGAVVKPNHAELLAATSAADETSGVATLLRLGAQLVVVSRGADGIAAYTPCGVLTVPAVPGVHGNPTGAGDAATAGLAAALATGRPLLEALRTAAALGAAAVLRPVAGEVDIPAYQRFLNGATA</sequence>
<dbReference type="GO" id="GO:0005829">
    <property type="term" value="C:cytosol"/>
    <property type="evidence" value="ECO:0007669"/>
    <property type="project" value="TreeGrafter"/>
</dbReference>
<evidence type="ECO:0000256" key="3">
    <source>
        <dbReference type="ARBA" id="ARBA00022741"/>
    </source>
</evidence>
<organism evidence="8 9">
    <name type="scientific">Amycolatopsis rhizosphaerae</name>
    <dbReference type="NCBI Taxonomy" id="2053003"/>
    <lineage>
        <taxon>Bacteria</taxon>
        <taxon>Bacillati</taxon>
        <taxon>Actinomycetota</taxon>
        <taxon>Actinomycetes</taxon>
        <taxon>Pseudonocardiales</taxon>
        <taxon>Pseudonocardiaceae</taxon>
        <taxon>Amycolatopsis</taxon>
    </lineage>
</organism>
<dbReference type="RefSeq" id="WP_144589745.1">
    <property type="nucleotide sequence ID" value="NZ_VJWX01000165.1"/>
</dbReference>
<gene>
    <name evidence="8" type="ORF">FNH05_17660</name>
</gene>
<evidence type="ECO:0000259" key="7">
    <source>
        <dbReference type="Pfam" id="PF00294"/>
    </source>
</evidence>
<dbReference type="OrthoDB" id="9801219at2"/>